<evidence type="ECO:0000313" key="1">
    <source>
        <dbReference type="EMBL" id="MBA4710322.1"/>
    </source>
</evidence>
<dbReference type="InterPro" id="IPR012685">
    <property type="entry name" value="CHP02304_F390_synth-rel"/>
</dbReference>
<dbReference type="InterPro" id="IPR053158">
    <property type="entry name" value="CapK_Type1_Caps_Biosynth"/>
</dbReference>
<dbReference type="InterPro" id="IPR042099">
    <property type="entry name" value="ANL_N_sf"/>
</dbReference>
<dbReference type="PANTHER" id="PTHR36932:SF1">
    <property type="entry name" value="CAPSULAR POLYSACCHARIDE BIOSYNTHESIS PROTEIN"/>
    <property type="match status" value="1"/>
</dbReference>
<keyword evidence="2" id="KW-1185">Reference proteome</keyword>
<accession>A0A838YAA9</accession>
<organism evidence="1 2">
    <name type="scientific">Aquitalea aquatica</name>
    <dbReference type="NCBI Taxonomy" id="3044273"/>
    <lineage>
        <taxon>Bacteria</taxon>
        <taxon>Pseudomonadati</taxon>
        <taxon>Pseudomonadota</taxon>
        <taxon>Betaproteobacteria</taxon>
        <taxon>Neisseriales</taxon>
        <taxon>Chromobacteriaceae</taxon>
        <taxon>Aquitalea</taxon>
    </lineage>
</organism>
<proteinExistence type="predicted"/>
<name>A0A838YAA9_9NEIS</name>
<dbReference type="EMBL" id="JACERN010000042">
    <property type="protein sequence ID" value="MBA4710322.1"/>
    <property type="molecule type" value="Genomic_DNA"/>
</dbReference>
<evidence type="ECO:0000313" key="2">
    <source>
        <dbReference type="Proteomes" id="UP000545606"/>
    </source>
</evidence>
<comment type="caution">
    <text evidence="1">The sequence shown here is derived from an EMBL/GenBank/DDBJ whole genome shotgun (WGS) entry which is preliminary data.</text>
</comment>
<dbReference type="AlphaFoldDB" id="A0A838YAA9"/>
<dbReference type="NCBIfam" id="TIGR02304">
    <property type="entry name" value="aden_form_hyp"/>
    <property type="match status" value="1"/>
</dbReference>
<sequence>MMRLLRVLQAYWQARRLQFHDRAALERYQQQQLAVFRRRLQQRSPYFAALGDVPLAQWPLMDKALMLQHFDSMNTAGLRLEQVMQIALHAEHSRDFAPTIGPYTVGLSSGTTAQRAAFVVSRSEQAQWAGIMLARALPDGLLARERVALFLRANSNLYTSVRSRWLTFRYFDLFRPFAEHLPLLADYQPSILLAPAQVLRELALAQLQGRIRLQPKRVYSIAEVLEAQDRQLVEQAFGTVHEIYQATEGFLASTCAAGVLHLNEEYVHVEPEWLDDAHRRFVPVITDFSRYTQPIVRYRLNDVLLARATPCPCGRASMALDGVEGRCDDMLLLPDHQGQPQTVFADLLGRALAQVLPFDADYRLRQTGPSRLTLHLALPVGQQAAVQAHLERVLQGAGVDVAALQWQHEQTLPPLDTSRKRRRIIRELA</sequence>
<dbReference type="RefSeq" id="WP_181837219.1">
    <property type="nucleotide sequence ID" value="NZ_JACERN010000042.1"/>
</dbReference>
<dbReference type="PANTHER" id="PTHR36932">
    <property type="entry name" value="CAPSULAR POLYSACCHARIDE BIOSYNTHESIS PROTEIN"/>
    <property type="match status" value="1"/>
</dbReference>
<protein>
    <submittedName>
        <fullName evidence="1">CoF synthetase</fullName>
    </submittedName>
</protein>
<dbReference type="Proteomes" id="UP000545606">
    <property type="component" value="Unassembled WGS sequence"/>
</dbReference>
<dbReference type="Gene3D" id="3.40.50.12780">
    <property type="entry name" value="N-terminal domain of ligase-like"/>
    <property type="match status" value="1"/>
</dbReference>
<reference evidence="1 2" key="1">
    <citation type="submission" date="2020-07" db="EMBL/GenBank/DDBJ databases">
        <title>Draft genome sequence of violacein-producing bacteria and related species.</title>
        <authorList>
            <person name="Wilson H.S."/>
            <person name="De Leon M.E."/>
        </authorList>
    </citation>
    <scope>NUCLEOTIDE SEQUENCE [LARGE SCALE GENOMIC DNA]</scope>
    <source>
        <strain evidence="1 2">HSC-21Su07</strain>
    </source>
</reference>
<gene>
    <name evidence="1" type="ORF">H2Z84_18280</name>
</gene>